<accession>K3XTY5</accession>
<dbReference type="AlphaFoldDB" id="K3XTY5"/>
<dbReference type="InParanoid" id="K3XTY5"/>
<name>K3XTY5_SETIT</name>
<reference evidence="2" key="1">
    <citation type="journal article" date="2012" name="Nat. Biotechnol.">
        <title>Reference genome sequence of the model plant Setaria.</title>
        <authorList>
            <person name="Bennetzen J.L."/>
            <person name="Schmutz J."/>
            <person name="Wang H."/>
            <person name="Percifield R."/>
            <person name="Hawkins J."/>
            <person name="Pontaroli A.C."/>
            <person name="Estep M."/>
            <person name="Feng L."/>
            <person name="Vaughn J.N."/>
            <person name="Grimwood J."/>
            <person name="Jenkins J."/>
            <person name="Barry K."/>
            <person name="Lindquist E."/>
            <person name="Hellsten U."/>
            <person name="Deshpande S."/>
            <person name="Wang X."/>
            <person name="Wu X."/>
            <person name="Mitros T."/>
            <person name="Triplett J."/>
            <person name="Yang X."/>
            <person name="Ye C.Y."/>
            <person name="Mauro-Herrera M."/>
            <person name="Wang L."/>
            <person name="Li P."/>
            <person name="Sharma M."/>
            <person name="Sharma R."/>
            <person name="Ronald P.C."/>
            <person name="Panaud O."/>
            <person name="Kellogg E.A."/>
            <person name="Brutnell T.P."/>
            <person name="Doust A.N."/>
            <person name="Tuskan G.A."/>
            <person name="Rokhsar D."/>
            <person name="Devos K.M."/>
        </authorList>
    </citation>
    <scope>NUCLEOTIDE SEQUENCE [LARGE SCALE GENOMIC DNA]</scope>
    <source>
        <strain evidence="2">cv. Yugu1</strain>
    </source>
</reference>
<dbReference type="EMBL" id="AGNK02003342">
    <property type="status" value="NOT_ANNOTATED_CDS"/>
    <property type="molecule type" value="Genomic_DNA"/>
</dbReference>
<keyword evidence="2" id="KW-1185">Reference proteome</keyword>
<reference evidence="1" key="2">
    <citation type="submission" date="2018-08" db="UniProtKB">
        <authorList>
            <consortium name="EnsemblPlants"/>
        </authorList>
    </citation>
    <scope>IDENTIFICATION</scope>
    <source>
        <strain evidence="1">Yugu1</strain>
    </source>
</reference>
<protein>
    <submittedName>
        <fullName evidence="1">Uncharacterized protein</fullName>
    </submittedName>
</protein>
<evidence type="ECO:0000313" key="2">
    <source>
        <dbReference type="Proteomes" id="UP000004995"/>
    </source>
</evidence>
<dbReference type="HOGENOM" id="CLU_3369358_0_0_1"/>
<dbReference type="Proteomes" id="UP000004995">
    <property type="component" value="Unassembled WGS sequence"/>
</dbReference>
<proteinExistence type="predicted"/>
<organism evidence="1 2">
    <name type="scientific">Setaria italica</name>
    <name type="common">Foxtail millet</name>
    <name type="synonym">Panicum italicum</name>
    <dbReference type="NCBI Taxonomy" id="4555"/>
    <lineage>
        <taxon>Eukaryota</taxon>
        <taxon>Viridiplantae</taxon>
        <taxon>Streptophyta</taxon>
        <taxon>Embryophyta</taxon>
        <taxon>Tracheophyta</taxon>
        <taxon>Spermatophyta</taxon>
        <taxon>Magnoliopsida</taxon>
        <taxon>Liliopsida</taxon>
        <taxon>Poales</taxon>
        <taxon>Poaceae</taxon>
        <taxon>PACMAD clade</taxon>
        <taxon>Panicoideae</taxon>
        <taxon>Panicodae</taxon>
        <taxon>Paniceae</taxon>
        <taxon>Cenchrinae</taxon>
        <taxon>Setaria</taxon>
    </lineage>
</organism>
<sequence length="35" mass="4002">MDRLLLQGCHKHYSLCNLNAAVDCYSLCKQTINMT</sequence>
<dbReference type="EnsemblPlants" id="KQL07482">
    <property type="protein sequence ID" value="KQL07482"/>
    <property type="gene ID" value="SETIT_005392mg"/>
</dbReference>
<dbReference type="Gramene" id="KQL07482">
    <property type="protein sequence ID" value="KQL07482"/>
    <property type="gene ID" value="SETIT_005392mg"/>
</dbReference>
<evidence type="ECO:0000313" key="1">
    <source>
        <dbReference type="EnsemblPlants" id="KQL07482"/>
    </source>
</evidence>